<dbReference type="Pfam" id="PF00005">
    <property type="entry name" value="ABC_tran"/>
    <property type="match status" value="2"/>
</dbReference>
<feature type="region of interest" description="Disordered" evidence="4">
    <location>
        <begin position="1"/>
        <end position="37"/>
    </location>
</feature>
<dbReference type="PROSITE" id="PS50893">
    <property type="entry name" value="ABC_TRANSPORTER_2"/>
    <property type="match status" value="2"/>
</dbReference>
<feature type="compositionally biased region" description="Basic residues" evidence="4">
    <location>
        <begin position="1"/>
        <end position="16"/>
    </location>
</feature>
<dbReference type="FunFam" id="3.40.50.300:FF:000104">
    <property type="entry name" value="ATP-binding cassette sub-family F member 3"/>
    <property type="match status" value="1"/>
</dbReference>
<dbReference type="Pfam" id="PF12848">
    <property type="entry name" value="ABC_tran_Xtn"/>
    <property type="match status" value="1"/>
</dbReference>
<dbReference type="EMBL" id="HBIU01029390">
    <property type="protein sequence ID" value="CAE0634816.1"/>
    <property type="molecule type" value="Transcribed_RNA"/>
</dbReference>
<protein>
    <recommendedName>
        <fullName evidence="5">ABC transporter domain-containing protein</fullName>
    </recommendedName>
</protein>
<dbReference type="GO" id="GO:0016887">
    <property type="term" value="F:ATP hydrolysis activity"/>
    <property type="evidence" value="ECO:0007669"/>
    <property type="project" value="InterPro"/>
</dbReference>
<dbReference type="PANTHER" id="PTHR19211:SF15">
    <property type="entry name" value="ATP-BINDING CASSETTE SUB-FAMILY F MEMBER 2"/>
    <property type="match status" value="1"/>
</dbReference>
<gene>
    <name evidence="6" type="ORF">HAKA00212_LOCUS13556</name>
</gene>
<dbReference type="InterPro" id="IPR017871">
    <property type="entry name" value="ABC_transporter-like_CS"/>
</dbReference>
<dbReference type="InterPro" id="IPR032781">
    <property type="entry name" value="ABC_tran_Xtn"/>
</dbReference>
<evidence type="ECO:0000256" key="2">
    <source>
        <dbReference type="ARBA" id="ARBA00022741"/>
    </source>
</evidence>
<dbReference type="GO" id="GO:0005524">
    <property type="term" value="F:ATP binding"/>
    <property type="evidence" value="ECO:0007669"/>
    <property type="project" value="UniProtKB-KW"/>
</dbReference>
<name>A0A6V3APS8_HETAK</name>
<dbReference type="FunFam" id="3.40.50.300:FF:000011">
    <property type="entry name" value="Putative ABC transporter ATP-binding component"/>
    <property type="match status" value="1"/>
</dbReference>
<evidence type="ECO:0000256" key="4">
    <source>
        <dbReference type="SAM" id="MobiDB-lite"/>
    </source>
</evidence>
<proteinExistence type="predicted"/>
<evidence type="ECO:0000313" key="6">
    <source>
        <dbReference type="EMBL" id="CAE0634816.1"/>
    </source>
</evidence>
<dbReference type="Gene3D" id="3.40.50.300">
    <property type="entry name" value="P-loop containing nucleotide triphosphate hydrolases"/>
    <property type="match status" value="2"/>
</dbReference>
<organism evidence="6">
    <name type="scientific">Heterosigma akashiwo</name>
    <name type="common">Chromophytic alga</name>
    <name type="synonym">Heterosigma carterae</name>
    <dbReference type="NCBI Taxonomy" id="2829"/>
    <lineage>
        <taxon>Eukaryota</taxon>
        <taxon>Sar</taxon>
        <taxon>Stramenopiles</taxon>
        <taxon>Ochrophyta</taxon>
        <taxon>Raphidophyceae</taxon>
        <taxon>Chattonellales</taxon>
        <taxon>Chattonellaceae</taxon>
        <taxon>Heterosigma</taxon>
    </lineage>
</organism>
<feature type="domain" description="ABC transporter" evidence="5">
    <location>
        <begin position="382"/>
        <end position="597"/>
    </location>
</feature>
<dbReference type="PANTHER" id="PTHR19211">
    <property type="entry name" value="ATP-BINDING TRANSPORT PROTEIN-RELATED"/>
    <property type="match status" value="1"/>
</dbReference>
<keyword evidence="2" id="KW-0547">Nucleotide-binding</keyword>
<dbReference type="SMART" id="SM00382">
    <property type="entry name" value="AAA"/>
    <property type="match status" value="2"/>
</dbReference>
<dbReference type="CDD" id="cd03221">
    <property type="entry name" value="ABCF_EF-3"/>
    <property type="match status" value="2"/>
</dbReference>
<reference evidence="6" key="1">
    <citation type="submission" date="2021-01" db="EMBL/GenBank/DDBJ databases">
        <authorList>
            <person name="Corre E."/>
            <person name="Pelletier E."/>
            <person name="Niang G."/>
            <person name="Scheremetjew M."/>
            <person name="Finn R."/>
            <person name="Kale V."/>
            <person name="Holt S."/>
            <person name="Cochrane G."/>
            <person name="Meng A."/>
            <person name="Brown T."/>
            <person name="Cohen L."/>
        </authorList>
    </citation>
    <scope>NUCLEOTIDE SEQUENCE</scope>
    <source>
        <strain evidence="6">CCMP3107</strain>
    </source>
</reference>
<dbReference type="InterPro" id="IPR003593">
    <property type="entry name" value="AAA+_ATPase"/>
</dbReference>
<dbReference type="InterPro" id="IPR003439">
    <property type="entry name" value="ABC_transporter-like_ATP-bd"/>
</dbReference>
<evidence type="ECO:0000256" key="1">
    <source>
        <dbReference type="ARBA" id="ARBA00022737"/>
    </source>
</evidence>
<feature type="domain" description="ABC transporter" evidence="5">
    <location>
        <begin position="65"/>
        <end position="311"/>
    </location>
</feature>
<dbReference type="InterPro" id="IPR027417">
    <property type="entry name" value="P-loop_NTPase"/>
</dbReference>
<keyword evidence="1" id="KW-0677">Repeat</keyword>
<dbReference type="PROSITE" id="PS00211">
    <property type="entry name" value="ABC_TRANSPORTER_1"/>
    <property type="match status" value="1"/>
</dbReference>
<dbReference type="SUPFAM" id="SSF52540">
    <property type="entry name" value="P-loop containing nucleoside triphosphate hydrolases"/>
    <property type="match status" value="2"/>
</dbReference>
<dbReference type="InterPro" id="IPR050611">
    <property type="entry name" value="ABCF"/>
</dbReference>
<accession>A0A6V3APS8</accession>
<dbReference type="AlphaFoldDB" id="A0A6V3APS8"/>
<evidence type="ECO:0000256" key="3">
    <source>
        <dbReference type="ARBA" id="ARBA00022840"/>
    </source>
</evidence>
<evidence type="ECO:0000259" key="5">
    <source>
        <dbReference type="PROSITE" id="PS50893"/>
    </source>
</evidence>
<sequence length="600" mass="68217">MPPTKKRPARKGKRGAAKANNDAVEEKKQEEVPLTDSPADRLRAAGIVATYSQDSRGMHANTKDIHVSNVTVTYFGKPLIEEADVSFNYGNRYGFIGRNGCGKTTFLKLLGARALPIPENIDMFYLAEEIEAGEITPLEAVMAVDEERAKLEKEQDELQEKLCEDAEDEEVLDRLNMVIERLEEMDVSTAEARASQILHGLGFTRRMQAMKTREFSGGWRMRISLARALFLKPTLLLMDEPTNHLDMEAVVWLENYLKHWNKILFFCCHSQDFLNEVCTHMVHLKDKKLTYYSGNYDMFVQTRQEVEDNQMKRYNYEQDQIKQMKNYIAKFGHGSAKLARQAQSKEKTLEKMIRGGLTEKVAADRAMDFTFPDPGPLPPPVLQVQQISFAYPDSPLLYENVDFGVDLDSRMALVGPNGAGKTTFLKMLMGELVPTNGNIKTHSHLRISKFTQHFVDILDEDKSPLDYFMDIYPDVPRDQARSYLGRYGVTGSVQTQLIKHLSDGQKSRVVFAKMAKETPHLLLLDEPTNHLDMESIDSLARAITKFKGGLVLVSHDMRLISQVAQEIWICDQKRVTRYQGDIADFKLGIRQSQEAGTHVH</sequence>
<keyword evidence="3" id="KW-0067">ATP-binding</keyword>